<accession>A0A699V2V8</accession>
<protein>
    <submittedName>
        <fullName evidence="1">Uncharacterized protein</fullName>
    </submittedName>
</protein>
<dbReference type="AlphaFoldDB" id="A0A699V2V8"/>
<gene>
    <name evidence="1" type="ORF">Tci_901019</name>
</gene>
<organism evidence="1">
    <name type="scientific">Tanacetum cinerariifolium</name>
    <name type="common">Dalmatian daisy</name>
    <name type="synonym">Chrysanthemum cinerariifolium</name>
    <dbReference type="NCBI Taxonomy" id="118510"/>
    <lineage>
        <taxon>Eukaryota</taxon>
        <taxon>Viridiplantae</taxon>
        <taxon>Streptophyta</taxon>
        <taxon>Embryophyta</taxon>
        <taxon>Tracheophyta</taxon>
        <taxon>Spermatophyta</taxon>
        <taxon>Magnoliopsida</taxon>
        <taxon>eudicotyledons</taxon>
        <taxon>Gunneridae</taxon>
        <taxon>Pentapetalae</taxon>
        <taxon>asterids</taxon>
        <taxon>campanulids</taxon>
        <taxon>Asterales</taxon>
        <taxon>Asteraceae</taxon>
        <taxon>Asteroideae</taxon>
        <taxon>Anthemideae</taxon>
        <taxon>Anthemidinae</taxon>
        <taxon>Tanacetum</taxon>
    </lineage>
</organism>
<proteinExistence type="predicted"/>
<name>A0A699V2V8_TANCI</name>
<reference evidence="1" key="1">
    <citation type="journal article" date="2019" name="Sci. Rep.">
        <title>Draft genome of Tanacetum cinerariifolium, the natural source of mosquito coil.</title>
        <authorList>
            <person name="Yamashiro T."/>
            <person name="Shiraishi A."/>
            <person name="Satake H."/>
            <person name="Nakayama K."/>
        </authorList>
    </citation>
    <scope>NUCLEOTIDE SEQUENCE</scope>
</reference>
<evidence type="ECO:0000313" key="1">
    <source>
        <dbReference type="EMBL" id="GFD29050.1"/>
    </source>
</evidence>
<dbReference type="EMBL" id="BKCJ011391194">
    <property type="protein sequence ID" value="GFD29050.1"/>
    <property type="molecule type" value="Genomic_DNA"/>
</dbReference>
<comment type="caution">
    <text evidence="1">The sequence shown here is derived from an EMBL/GenBank/DDBJ whole genome shotgun (WGS) entry which is preliminary data.</text>
</comment>
<sequence>MLRLRADNRQAGQVYRVAPGHFMNAAFGHAPAAQHFLAADFDQAGRVAKPRHAHLVGRELGYRQRVEPLHG</sequence>